<reference evidence="1" key="1">
    <citation type="submission" date="2021-05" db="EMBL/GenBank/DDBJ databases">
        <authorList>
            <person name="Scholz U."/>
            <person name="Mascher M."/>
            <person name="Fiebig A."/>
        </authorList>
    </citation>
    <scope>NUCLEOTIDE SEQUENCE [LARGE SCALE GENOMIC DNA]</scope>
</reference>
<dbReference type="Proteomes" id="UP001732700">
    <property type="component" value="Chromosome 6A"/>
</dbReference>
<sequence length="331" mass="36967">MPFMFSFPKMHRLSLLLQAIYVCIFLLAHPNKGVRLHPVIQEYINSIQQDEVYGLTKRKLPSLESNSFEAIISGQGNNSPGVYYYAAHNSLENPDDSYYGLHATTDVYGHELQRGQLSRTGIWVSHSGDGEKSSYNAISVGWHIYPEKYGDSHPHFFTYWTRDGYEKTGCYNMECPGFVAAAGAAVTPGARIHPVSNDKDGHLENVTLRVLKDDKTGDWWVYYGFNSVPTAVGYYPMSLFTYLAKKANQFSFGAFVYAERVVPTPPMGSGVLPGDGKRRAAYLTDLRLIEKDGRSNPITTDLPINVYNDKCYFITPIVQAECFYGGPGGCV</sequence>
<keyword evidence="2" id="KW-1185">Reference proteome</keyword>
<evidence type="ECO:0000313" key="1">
    <source>
        <dbReference type="EnsemblPlants" id="AVESA.00010b.r2.6AG1061820.1.CDS"/>
    </source>
</evidence>
<proteinExistence type="predicted"/>
<dbReference type="EnsemblPlants" id="AVESA.00010b.r2.6AG1061820.1">
    <property type="protein sequence ID" value="AVESA.00010b.r2.6AG1061820.1.CDS"/>
    <property type="gene ID" value="AVESA.00010b.r2.6AG1061820"/>
</dbReference>
<name>A0ACD5YYZ6_AVESA</name>
<organism evidence="1 2">
    <name type="scientific">Avena sativa</name>
    <name type="common">Oat</name>
    <dbReference type="NCBI Taxonomy" id="4498"/>
    <lineage>
        <taxon>Eukaryota</taxon>
        <taxon>Viridiplantae</taxon>
        <taxon>Streptophyta</taxon>
        <taxon>Embryophyta</taxon>
        <taxon>Tracheophyta</taxon>
        <taxon>Spermatophyta</taxon>
        <taxon>Magnoliopsida</taxon>
        <taxon>Liliopsida</taxon>
        <taxon>Poales</taxon>
        <taxon>Poaceae</taxon>
        <taxon>BOP clade</taxon>
        <taxon>Pooideae</taxon>
        <taxon>Poodae</taxon>
        <taxon>Poeae</taxon>
        <taxon>Poeae Chloroplast Group 1 (Aveneae type)</taxon>
        <taxon>Aveninae</taxon>
        <taxon>Avena</taxon>
    </lineage>
</organism>
<accession>A0ACD5YYZ6</accession>
<protein>
    <submittedName>
        <fullName evidence="1">Uncharacterized protein</fullName>
    </submittedName>
</protein>
<evidence type="ECO:0000313" key="2">
    <source>
        <dbReference type="Proteomes" id="UP001732700"/>
    </source>
</evidence>
<reference evidence="1" key="2">
    <citation type="submission" date="2025-09" db="UniProtKB">
        <authorList>
            <consortium name="EnsemblPlants"/>
        </authorList>
    </citation>
    <scope>IDENTIFICATION</scope>
</reference>